<name>A0A518H884_9BACT</name>
<dbReference type="KEGG" id="tpla:ElP_49580"/>
<dbReference type="SUPFAM" id="SSF53649">
    <property type="entry name" value="Alkaline phosphatase-like"/>
    <property type="match status" value="1"/>
</dbReference>
<keyword evidence="2" id="KW-1185">Reference proteome</keyword>
<dbReference type="OrthoDB" id="127333at2"/>
<dbReference type="Proteomes" id="UP000317835">
    <property type="component" value="Chromosome"/>
</dbReference>
<dbReference type="InterPro" id="IPR017850">
    <property type="entry name" value="Alkaline_phosphatase_core_sf"/>
</dbReference>
<dbReference type="EMBL" id="CP036426">
    <property type="protein sequence ID" value="QDV37025.1"/>
    <property type="molecule type" value="Genomic_DNA"/>
</dbReference>
<dbReference type="InterPro" id="IPR006311">
    <property type="entry name" value="TAT_signal"/>
</dbReference>
<reference evidence="1 2" key="1">
    <citation type="submission" date="2019-02" db="EMBL/GenBank/DDBJ databases">
        <title>Deep-cultivation of Planctomycetes and their phenomic and genomic characterization uncovers novel biology.</title>
        <authorList>
            <person name="Wiegand S."/>
            <person name="Jogler M."/>
            <person name="Boedeker C."/>
            <person name="Pinto D."/>
            <person name="Vollmers J."/>
            <person name="Rivas-Marin E."/>
            <person name="Kohn T."/>
            <person name="Peeters S.H."/>
            <person name="Heuer A."/>
            <person name="Rast P."/>
            <person name="Oberbeckmann S."/>
            <person name="Bunk B."/>
            <person name="Jeske O."/>
            <person name="Meyerdierks A."/>
            <person name="Storesund J.E."/>
            <person name="Kallscheuer N."/>
            <person name="Luecker S."/>
            <person name="Lage O.M."/>
            <person name="Pohl T."/>
            <person name="Merkel B.J."/>
            <person name="Hornburger P."/>
            <person name="Mueller R.-W."/>
            <person name="Bruemmer F."/>
            <person name="Labrenz M."/>
            <person name="Spormann A.M."/>
            <person name="Op den Camp H."/>
            <person name="Overmann J."/>
            <person name="Amann R."/>
            <person name="Jetten M.S.M."/>
            <person name="Mascher T."/>
            <person name="Medema M.H."/>
            <person name="Devos D.P."/>
            <person name="Kaster A.-K."/>
            <person name="Ovreas L."/>
            <person name="Rohde M."/>
            <person name="Galperin M.Y."/>
            <person name="Jogler C."/>
        </authorList>
    </citation>
    <scope>NUCLEOTIDE SEQUENCE [LARGE SCALE GENOMIC DNA]</scope>
    <source>
        <strain evidence="1 2">ElP</strain>
    </source>
</reference>
<evidence type="ECO:0000313" key="2">
    <source>
        <dbReference type="Proteomes" id="UP000317835"/>
    </source>
</evidence>
<dbReference type="AlphaFoldDB" id="A0A518H884"/>
<evidence type="ECO:0008006" key="3">
    <source>
        <dbReference type="Google" id="ProtNLM"/>
    </source>
</evidence>
<sequence length="452" mass="48602">MRPSDADRSCLGPNRRALLRVGVLGMLGLGLDDLLRLRSRARARDGYGTEATLSGTPRAKSCILVWLSGGPSHIDTWDPKPDAPDDVRGEFSPIETSIPGVRISEILPEIAKMLDRATLVRSITSPEAEHDRASHHMLTGYRPSPALVYPSFGSVVAKVRGFDASTLPPYAAIPSAPLFSSSGYLTPAFDPFSVGGDPNQAGFRVRDLTPPDRLTLDRLRRRREMVSALDRFASGSVVDTPLTTSRDSFAEQAYDLLTSGEAQEAFRIEQEPDEVRDRFGRTQFGQSMLLARRLVEAGVGFVTVNDQGAGPVGWDTHVDNFAMLKDTLAPPIDRGIAALIADLDGRGLLDETLVVVMGEFGRTPKINGNAGRDHHGRASSVLLAGGGMPRGLLLGATDAIGDLPSDRPVTPNDLAASLYSALGINPEHRFQTPDGQPIRLVDGGHAIDELFS</sequence>
<proteinExistence type="predicted"/>
<accession>A0A518H884</accession>
<dbReference type="Pfam" id="PF07394">
    <property type="entry name" value="DUF1501"/>
    <property type="match status" value="1"/>
</dbReference>
<dbReference type="RefSeq" id="WP_145274218.1">
    <property type="nucleotide sequence ID" value="NZ_CP036426.1"/>
</dbReference>
<gene>
    <name evidence="1" type="ORF">ElP_49580</name>
</gene>
<dbReference type="PANTHER" id="PTHR43737">
    <property type="entry name" value="BLL7424 PROTEIN"/>
    <property type="match status" value="1"/>
</dbReference>
<dbReference type="InterPro" id="IPR010869">
    <property type="entry name" value="DUF1501"/>
</dbReference>
<dbReference type="PANTHER" id="PTHR43737:SF1">
    <property type="entry name" value="DUF1501 DOMAIN-CONTAINING PROTEIN"/>
    <property type="match status" value="1"/>
</dbReference>
<organism evidence="1 2">
    <name type="scientific">Tautonia plasticadhaerens</name>
    <dbReference type="NCBI Taxonomy" id="2527974"/>
    <lineage>
        <taxon>Bacteria</taxon>
        <taxon>Pseudomonadati</taxon>
        <taxon>Planctomycetota</taxon>
        <taxon>Planctomycetia</taxon>
        <taxon>Isosphaerales</taxon>
        <taxon>Isosphaeraceae</taxon>
        <taxon>Tautonia</taxon>
    </lineage>
</organism>
<dbReference type="PROSITE" id="PS51318">
    <property type="entry name" value="TAT"/>
    <property type="match status" value="1"/>
</dbReference>
<protein>
    <recommendedName>
        <fullName evidence="3">DUF1501 domain-containing protein</fullName>
    </recommendedName>
</protein>
<evidence type="ECO:0000313" key="1">
    <source>
        <dbReference type="EMBL" id="QDV37025.1"/>
    </source>
</evidence>